<comment type="caution">
    <text evidence="1">The sequence shown here is derived from an EMBL/GenBank/DDBJ whole genome shotgun (WGS) entry which is preliminary data.</text>
</comment>
<sequence length="104" mass="11536">MTIEHIIQALDARIINIEDPNREISTGYCGDFLSNVISKAPENSVWFTVMNNQNVAAVQTLADIALTVICEGVEPDEMLAKRVKERGLNMIVTDLSVYEAVKKV</sequence>
<name>A0A9D1SHM3_9FIRM</name>
<dbReference type="AlphaFoldDB" id="A0A9D1SHM3"/>
<accession>A0A9D1SHM3</accession>
<proteinExistence type="predicted"/>
<protein>
    <recommendedName>
        <fullName evidence="3">DRTGG domain-containing protein</fullName>
    </recommendedName>
</protein>
<evidence type="ECO:0008006" key="3">
    <source>
        <dbReference type="Google" id="ProtNLM"/>
    </source>
</evidence>
<dbReference type="Proteomes" id="UP000824094">
    <property type="component" value="Unassembled WGS sequence"/>
</dbReference>
<evidence type="ECO:0000313" key="1">
    <source>
        <dbReference type="EMBL" id="HIU59962.1"/>
    </source>
</evidence>
<gene>
    <name evidence="1" type="ORF">IAB05_01070</name>
</gene>
<organism evidence="1 2">
    <name type="scientific">Candidatus Stercoripulliclostridium merdigallinarum</name>
    <dbReference type="NCBI Taxonomy" id="2840951"/>
    <lineage>
        <taxon>Bacteria</taxon>
        <taxon>Bacillati</taxon>
        <taxon>Bacillota</taxon>
        <taxon>Clostridia</taxon>
        <taxon>Eubacteriales</taxon>
        <taxon>Candidatus Stercoripulliclostridium</taxon>
    </lineage>
</organism>
<evidence type="ECO:0000313" key="2">
    <source>
        <dbReference type="Proteomes" id="UP000824094"/>
    </source>
</evidence>
<reference evidence="1" key="2">
    <citation type="journal article" date="2021" name="PeerJ">
        <title>Extensive microbial diversity within the chicken gut microbiome revealed by metagenomics and culture.</title>
        <authorList>
            <person name="Gilroy R."/>
            <person name="Ravi A."/>
            <person name="Getino M."/>
            <person name="Pursley I."/>
            <person name="Horton D.L."/>
            <person name="Alikhan N.F."/>
            <person name="Baker D."/>
            <person name="Gharbi K."/>
            <person name="Hall N."/>
            <person name="Watson M."/>
            <person name="Adriaenssens E.M."/>
            <person name="Foster-Nyarko E."/>
            <person name="Jarju S."/>
            <person name="Secka A."/>
            <person name="Antonio M."/>
            <person name="Oren A."/>
            <person name="Chaudhuri R.R."/>
            <person name="La Ragione R."/>
            <person name="Hildebrand F."/>
            <person name="Pallen M.J."/>
        </authorList>
    </citation>
    <scope>NUCLEOTIDE SEQUENCE</scope>
    <source>
        <strain evidence="1">18911</strain>
    </source>
</reference>
<dbReference type="SUPFAM" id="SSF75138">
    <property type="entry name" value="HprK N-terminal domain-like"/>
    <property type="match status" value="1"/>
</dbReference>
<dbReference type="EMBL" id="DVNF01000037">
    <property type="protein sequence ID" value="HIU59962.1"/>
    <property type="molecule type" value="Genomic_DNA"/>
</dbReference>
<reference evidence="1" key="1">
    <citation type="submission" date="2020-10" db="EMBL/GenBank/DDBJ databases">
        <authorList>
            <person name="Gilroy R."/>
        </authorList>
    </citation>
    <scope>NUCLEOTIDE SEQUENCE</scope>
    <source>
        <strain evidence="1">18911</strain>
    </source>
</reference>
<dbReference type="Gene3D" id="3.40.1390.20">
    <property type="entry name" value="HprK N-terminal domain-like"/>
    <property type="match status" value="1"/>
</dbReference>
<dbReference type="InterPro" id="IPR028979">
    <property type="entry name" value="Ser_kin/Pase_Hpr-like_N_sf"/>
</dbReference>